<accession>A0A098LFJ5</accession>
<dbReference type="EMBL" id="BBLT01000005">
    <property type="protein sequence ID" value="GAL85725.1"/>
    <property type="molecule type" value="Genomic_DNA"/>
</dbReference>
<keyword evidence="4" id="KW-1185">Reference proteome</keyword>
<dbReference type="eggNOG" id="COG3172">
    <property type="taxonomic scope" value="Bacteria"/>
</dbReference>
<dbReference type="SUPFAM" id="SSF52540">
    <property type="entry name" value="P-loop containing nucleoside triphosphate hydrolases"/>
    <property type="match status" value="1"/>
</dbReference>
<dbReference type="InterPro" id="IPR038727">
    <property type="entry name" value="NadR/Ttd14_AAA_dom"/>
</dbReference>
<dbReference type="PANTHER" id="PTHR37512">
    <property type="entry name" value="TRIFUNCTIONAL NAD BIOSYNTHESIS/REGULATOR PROTEIN NADR"/>
    <property type="match status" value="1"/>
</dbReference>
<dbReference type="InterPro" id="IPR014729">
    <property type="entry name" value="Rossmann-like_a/b/a_fold"/>
</dbReference>
<dbReference type="RefSeq" id="WP_052430218.1">
    <property type="nucleotide sequence ID" value="NZ_BBLT01000005.1"/>
</dbReference>
<keyword evidence="3" id="KW-0808">Transferase</keyword>
<reference evidence="3 4" key="1">
    <citation type="submission" date="2014-09" db="EMBL/GenBank/DDBJ databases">
        <title>Sporocytophaga myxococcoides PG-01 genome sequencing.</title>
        <authorList>
            <person name="Liu L."/>
            <person name="Gao P.J."/>
            <person name="Chen G.J."/>
            <person name="Wang L.S."/>
        </authorList>
    </citation>
    <scope>NUCLEOTIDE SEQUENCE [LARGE SCALE GENOMIC DNA]</scope>
    <source>
        <strain evidence="3 4">PG-01</strain>
    </source>
</reference>
<dbReference type="STRING" id="153721.MYP_2954"/>
<protein>
    <submittedName>
        <fullName evidence="3">Cytidyltransferase</fullName>
    </submittedName>
</protein>
<dbReference type="InterPro" id="IPR027417">
    <property type="entry name" value="P-loop_NTPase"/>
</dbReference>
<evidence type="ECO:0000259" key="2">
    <source>
        <dbReference type="Pfam" id="PF13521"/>
    </source>
</evidence>
<comment type="caution">
    <text evidence="3">The sequence shown here is derived from an EMBL/GenBank/DDBJ whole genome shotgun (WGS) entry which is preliminary data.</text>
</comment>
<dbReference type="GO" id="GO:0016740">
    <property type="term" value="F:transferase activity"/>
    <property type="evidence" value="ECO:0007669"/>
    <property type="project" value="UniProtKB-KW"/>
</dbReference>
<gene>
    <name evidence="3" type="ORF">MYP_2954</name>
</gene>
<feature type="domain" description="Cytidyltransferase-like" evidence="1">
    <location>
        <begin position="7"/>
        <end position="136"/>
    </location>
</feature>
<dbReference type="Gene3D" id="3.40.50.620">
    <property type="entry name" value="HUPs"/>
    <property type="match status" value="1"/>
</dbReference>
<evidence type="ECO:0000313" key="3">
    <source>
        <dbReference type="EMBL" id="GAL85725.1"/>
    </source>
</evidence>
<dbReference type="SUPFAM" id="SSF52374">
    <property type="entry name" value="Nucleotidylyl transferase"/>
    <property type="match status" value="1"/>
</dbReference>
<proteinExistence type="predicted"/>
<dbReference type="Gene3D" id="3.40.50.300">
    <property type="entry name" value="P-loop containing nucleotide triphosphate hydrolases"/>
    <property type="match status" value="1"/>
</dbReference>
<dbReference type="PANTHER" id="PTHR37512:SF1">
    <property type="entry name" value="NADR_TTD14 AAA DOMAIN-CONTAINING PROTEIN"/>
    <property type="match status" value="1"/>
</dbReference>
<dbReference type="AlphaFoldDB" id="A0A098LFJ5"/>
<dbReference type="Pfam" id="PF01467">
    <property type="entry name" value="CTP_transf_like"/>
    <property type="match status" value="1"/>
</dbReference>
<evidence type="ECO:0000313" key="4">
    <source>
        <dbReference type="Proteomes" id="UP000030185"/>
    </source>
</evidence>
<dbReference type="InterPro" id="IPR004821">
    <property type="entry name" value="Cyt_trans-like"/>
</dbReference>
<name>A0A098LFJ5_9BACT</name>
<sequence>MKTTGLTLGKFAPFHKGHQYMIETAIREMDDVIIVIYDAPEVTGIPLNIRASWIRTLYPNVEVIEGVDGPSVTGDSSEIKKIQEDYISGLLKGRKITHFYSSEFYGDHMSQSLGALNREVDRARTVVPISGTLVRENVFLHKNYLSPVVYKDFVVNVVFLGAPFTGKTTLAKKLSEEYKTVWMPEYGREYWEQNQSDRRLTLDQLTEIAEGHLLQEDQQLYKANQYLFTDTSAITTYMFSLYYHNEVSDKLKLICILRYLKNMMTFFCLMEKEVNSLLQGEIILFSH</sequence>
<evidence type="ECO:0000259" key="1">
    <source>
        <dbReference type="Pfam" id="PF01467"/>
    </source>
</evidence>
<dbReference type="Pfam" id="PF13521">
    <property type="entry name" value="AAA_28"/>
    <property type="match status" value="1"/>
</dbReference>
<feature type="domain" description="NadR/Ttd14 AAA" evidence="2">
    <location>
        <begin position="157"/>
        <end position="257"/>
    </location>
</feature>
<dbReference type="Proteomes" id="UP000030185">
    <property type="component" value="Unassembled WGS sequence"/>
</dbReference>
<dbReference type="NCBIfam" id="TIGR00125">
    <property type="entry name" value="cyt_tran_rel"/>
    <property type="match status" value="1"/>
</dbReference>
<organism evidence="3 4">
    <name type="scientific">Sporocytophaga myxococcoides</name>
    <dbReference type="NCBI Taxonomy" id="153721"/>
    <lineage>
        <taxon>Bacteria</taxon>
        <taxon>Pseudomonadati</taxon>
        <taxon>Bacteroidota</taxon>
        <taxon>Cytophagia</taxon>
        <taxon>Cytophagales</taxon>
        <taxon>Cytophagaceae</taxon>
        <taxon>Sporocytophaga</taxon>
    </lineage>
</organism>
<dbReference type="OrthoDB" id="9151999at2"/>
<dbReference type="InterPro" id="IPR052735">
    <property type="entry name" value="NAD_biosynth-regulator"/>
</dbReference>